<reference evidence="4" key="1">
    <citation type="journal article" date="2020" name="Genome Biol.">
        <title>Gamete binning: chromosome-level and haplotype-resolved genome assembly enabled by high-throughput single-cell sequencing of gamete genomes.</title>
        <authorList>
            <person name="Campoy J.A."/>
            <person name="Sun H."/>
            <person name="Goel M."/>
            <person name="Jiao W.-B."/>
            <person name="Folz-Donahue K."/>
            <person name="Wang N."/>
            <person name="Rubio M."/>
            <person name="Liu C."/>
            <person name="Kukat C."/>
            <person name="Ruiz D."/>
            <person name="Huettel B."/>
            <person name="Schneeberger K."/>
        </authorList>
    </citation>
    <scope>NUCLEOTIDE SEQUENCE [LARGE SCALE GENOMIC DNA]</scope>
    <source>
        <strain evidence="4">cv. Rojo Pasion</strain>
    </source>
</reference>
<dbReference type="Proteomes" id="UP000507222">
    <property type="component" value="Unassembled WGS sequence"/>
</dbReference>
<dbReference type="EMBL" id="CAEKKB010000001">
    <property type="protein sequence ID" value="CAB4294031.1"/>
    <property type="molecule type" value="Genomic_DNA"/>
</dbReference>
<name>A0A6J5THM8_PRUAR</name>
<evidence type="ECO:0000313" key="1">
    <source>
        <dbReference type="EMBL" id="CAB4263426.1"/>
    </source>
</evidence>
<dbReference type="AlphaFoldDB" id="A0A6J5THM8"/>
<reference evidence="1 3" key="2">
    <citation type="submission" date="2020-05" db="EMBL/GenBank/DDBJ databases">
        <authorList>
            <person name="Campoy J."/>
            <person name="Schneeberger K."/>
            <person name="Spophaly S."/>
        </authorList>
    </citation>
    <scope>NUCLEOTIDE SEQUENCE [LARGE SCALE GENOMIC DNA]</scope>
    <source>
        <strain evidence="1">PruArmRojPasFocal</strain>
    </source>
</reference>
<keyword evidence="4" id="KW-1185">Reference proteome</keyword>
<evidence type="ECO:0000313" key="3">
    <source>
        <dbReference type="Proteomes" id="UP000507222"/>
    </source>
</evidence>
<evidence type="ECO:0000313" key="4">
    <source>
        <dbReference type="Proteomes" id="UP000507245"/>
    </source>
</evidence>
<organism evidence="1 3">
    <name type="scientific">Prunus armeniaca</name>
    <name type="common">Apricot</name>
    <name type="synonym">Armeniaca vulgaris</name>
    <dbReference type="NCBI Taxonomy" id="36596"/>
    <lineage>
        <taxon>Eukaryota</taxon>
        <taxon>Viridiplantae</taxon>
        <taxon>Streptophyta</taxon>
        <taxon>Embryophyta</taxon>
        <taxon>Tracheophyta</taxon>
        <taxon>Spermatophyta</taxon>
        <taxon>Magnoliopsida</taxon>
        <taxon>eudicotyledons</taxon>
        <taxon>Gunneridae</taxon>
        <taxon>Pentapetalae</taxon>
        <taxon>rosids</taxon>
        <taxon>fabids</taxon>
        <taxon>Rosales</taxon>
        <taxon>Rosaceae</taxon>
        <taxon>Amygdaloideae</taxon>
        <taxon>Amygdaleae</taxon>
        <taxon>Prunus</taxon>
    </lineage>
</organism>
<evidence type="ECO:0000313" key="2">
    <source>
        <dbReference type="EMBL" id="CAB4294031.1"/>
    </source>
</evidence>
<protein>
    <submittedName>
        <fullName evidence="1">Uncharacterized protein</fullName>
    </submittedName>
</protein>
<gene>
    <name evidence="1" type="ORF">CURHAP_LOCUS3592</name>
    <name evidence="2" type="ORF">ORAREDHAP_LOCUS3662</name>
</gene>
<dbReference type="Proteomes" id="UP000507245">
    <property type="component" value="Unassembled WGS sequence"/>
</dbReference>
<dbReference type="EMBL" id="CAEKDK010000001">
    <property type="protein sequence ID" value="CAB4263426.1"/>
    <property type="molecule type" value="Genomic_DNA"/>
</dbReference>
<sequence length="63" mass="6873">MPLAPRHHVAHAMPLADLLNVSDAFDTSPCMACMAKRGSYSPRNHLLVTLKVSIHGWPNIPNA</sequence>
<proteinExistence type="predicted"/>
<accession>A0A6J5THM8</accession>